<name>A0A919R2T4_9ACTN</name>
<evidence type="ECO:0000313" key="1">
    <source>
        <dbReference type="EMBL" id="GII76055.1"/>
    </source>
</evidence>
<comment type="caution">
    <text evidence="1">The sequence shown here is derived from an EMBL/GenBank/DDBJ whole genome shotgun (WGS) entry which is preliminary data.</text>
</comment>
<dbReference type="Proteomes" id="UP000655287">
    <property type="component" value="Unassembled WGS sequence"/>
</dbReference>
<evidence type="ECO:0000313" key="2">
    <source>
        <dbReference type="Proteomes" id="UP000655287"/>
    </source>
</evidence>
<dbReference type="AlphaFoldDB" id="A0A919R2T4"/>
<proteinExistence type="predicted"/>
<sequence length="95" mass="10177">MMVSMATMKITVSVPEELVTYIRAEVEAGRFDSVSAYMTRAAERLRDFDPLDLLIAGMVAETGEPDEEARAAVGDAMARARAALHAGRTEASDAA</sequence>
<protein>
    <recommendedName>
        <fullName evidence="3">Type II toxin-antitoxin system ParD family antitoxin</fullName>
    </recommendedName>
</protein>
<keyword evidence="2" id="KW-1185">Reference proteome</keyword>
<organism evidence="1 2">
    <name type="scientific">Sphaerisporangium rufum</name>
    <dbReference type="NCBI Taxonomy" id="1381558"/>
    <lineage>
        <taxon>Bacteria</taxon>
        <taxon>Bacillati</taxon>
        <taxon>Actinomycetota</taxon>
        <taxon>Actinomycetes</taxon>
        <taxon>Streptosporangiales</taxon>
        <taxon>Streptosporangiaceae</taxon>
        <taxon>Sphaerisporangium</taxon>
    </lineage>
</organism>
<evidence type="ECO:0008006" key="3">
    <source>
        <dbReference type="Google" id="ProtNLM"/>
    </source>
</evidence>
<dbReference type="EMBL" id="BOOU01000013">
    <property type="protein sequence ID" value="GII76055.1"/>
    <property type="molecule type" value="Genomic_DNA"/>
</dbReference>
<gene>
    <name evidence="1" type="ORF">Sru01_10370</name>
</gene>
<accession>A0A919R2T4</accession>
<reference evidence="1" key="1">
    <citation type="submission" date="2021-01" db="EMBL/GenBank/DDBJ databases">
        <title>Whole genome shotgun sequence of Sphaerisporangium rufum NBRC 109079.</title>
        <authorList>
            <person name="Komaki H."/>
            <person name="Tamura T."/>
        </authorList>
    </citation>
    <scope>NUCLEOTIDE SEQUENCE</scope>
    <source>
        <strain evidence="1">NBRC 109079</strain>
    </source>
</reference>